<reference evidence="2 3" key="1">
    <citation type="submission" date="2024-10" db="EMBL/GenBank/DDBJ databases">
        <title>Updated reference genomes for cyclostephanoid diatoms.</title>
        <authorList>
            <person name="Roberts W.R."/>
            <person name="Alverson A.J."/>
        </authorList>
    </citation>
    <scope>NUCLEOTIDE SEQUENCE [LARGE SCALE GENOMIC DNA]</scope>
    <source>
        <strain evidence="2 3">AJA276-08</strain>
    </source>
</reference>
<keyword evidence="3" id="KW-1185">Reference proteome</keyword>
<sequence length="203" mass="22136">MSSNPTKDDGLGRRSSSRGVAVAPEGGAAVSSASPSKKRPRTSSSLVNRVPQAAAKDANDDNIVKTHRTIEDMICGDCVLCRMPRCERCFVCKATNGRAEEERGYCIRKVRKKRVQRGRIGLLIREISYAESLRAACSSAWQETAADVGFDVGHVSWLALPKIHSLCSFPHTLAHIFAGGSGRGWKTKNMENKNKNSSAALYR</sequence>
<feature type="compositionally biased region" description="Low complexity" evidence="1">
    <location>
        <begin position="18"/>
        <end position="35"/>
    </location>
</feature>
<comment type="caution">
    <text evidence="2">The sequence shown here is derived from an EMBL/GenBank/DDBJ whole genome shotgun (WGS) entry which is preliminary data.</text>
</comment>
<feature type="compositionally biased region" description="Basic and acidic residues" evidence="1">
    <location>
        <begin position="1"/>
        <end position="12"/>
    </location>
</feature>
<proteinExistence type="predicted"/>
<evidence type="ECO:0008006" key="4">
    <source>
        <dbReference type="Google" id="ProtNLM"/>
    </source>
</evidence>
<accession>A0ABD3N5S7</accession>
<feature type="region of interest" description="Disordered" evidence="1">
    <location>
        <begin position="1"/>
        <end position="58"/>
    </location>
</feature>
<evidence type="ECO:0000256" key="1">
    <source>
        <dbReference type="SAM" id="MobiDB-lite"/>
    </source>
</evidence>
<protein>
    <recommendedName>
        <fullName evidence="4">CXXC-type domain-containing protein</fullName>
    </recommendedName>
</protein>
<evidence type="ECO:0000313" key="3">
    <source>
        <dbReference type="Proteomes" id="UP001530315"/>
    </source>
</evidence>
<dbReference type="EMBL" id="JALLAZ020001601">
    <property type="protein sequence ID" value="KAL3771470.1"/>
    <property type="molecule type" value="Genomic_DNA"/>
</dbReference>
<dbReference type="Proteomes" id="UP001530315">
    <property type="component" value="Unassembled WGS sequence"/>
</dbReference>
<name>A0ABD3N5S7_9STRA</name>
<evidence type="ECO:0000313" key="2">
    <source>
        <dbReference type="EMBL" id="KAL3771470.1"/>
    </source>
</evidence>
<gene>
    <name evidence="2" type="ORF">ACHAW5_006153</name>
</gene>
<dbReference type="AlphaFoldDB" id="A0ABD3N5S7"/>
<organism evidence="2 3">
    <name type="scientific">Stephanodiscus triporus</name>
    <dbReference type="NCBI Taxonomy" id="2934178"/>
    <lineage>
        <taxon>Eukaryota</taxon>
        <taxon>Sar</taxon>
        <taxon>Stramenopiles</taxon>
        <taxon>Ochrophyta</taxon>
        <taxon>Bacillariophyta</taxon>
        <taxon>Coscinodiscophyceae</taxon>
        <taxon>Thalassiosirophycidae</taxon>
        <taxon>Stephanodiscales</taxon>
        <taxon>Stephanodiscaceae</taxon>
        <taxon>Stephanodiscus</taxon>
    </lineage>
</organism>